<evidence type="ECO:0000313" key="2">
    <source>
        <dbReference type="EMBL" id="CCW36522.1"/>
    </source>
</evidence>
<dbReference type="SUPFAM" id="SSF55729">
    <property type="entry name" value="Acyl-CoA N-acyltransferases (Nat)"/>
    <property type="match status" value="1"/>
</dbReference>
<dbReference type="InterPro" id="IPR000182">
    <property type="entry name" value="GNAT_dom"/>
</dbReference>
<keyword evidence="3" id="KW-1185">Reference proteome</keyword>
<dbReference type="InterPro" id="IPR036527">
    <property type="entry name" value="SCP2_sterol-bd_dom_sf"/>
</dbReference>
<protein>
    <submittedName>
        <fullName evidence="2">Predicted acetyltransferase involved in intracellular survival and related acetyltransferases</fullName>
    </submittedName>
</protein>
<dbReference type="GO" id="GO:0034069">
    <property type="term" value="F:aminoglycoside N-acetyltransferase activity"/>
    <property type="evidence" value="ECO:0007669"/>
    <property type="project" value="TreeGrafter"/>
</dbReference>
<dbReference type="PROSITE" id="PS51186">
    <property type="entry name" value="GNAT"/>
    <property type="match status" value="1"/>
</dbReference>
<evidence type="ECO:0000259" key="1">
    <source>
        <dbReference type="PROSITE" id="PS51186"/>
    </source>
</evidence>
<sequence>METIGCARPEELDAVLHVMCKAFGMNFAVARPIFYADPHIAPENKLVVRKAGQVVSCLSLSEHLCWIGQAQVKLAGIAGVATLPEFQRQGLATRLLNFAYDTLKERGFALAALLPLNALYYQRRGWETIGCATCFQIDRQALPPAPASRGLRKVEVNDAELLAATFPSVAAGKTLRLQRDALRWRRLIERLPGGYLYFDELGRLKGWLFYDYRLGSVEIGAQRARLPTLQIQELYAPTPEAQSAFIGYLARQRRTEIVEYSTTHHELAESGLAPYVKSQERALNCMARVIRFDQVLEALKANWDAVRSDFPLALKLYDPYPQPSMQYVELHLNGATSVVKSISEERYEQHRQRAVGTAQSWVQVLVGTTGALQACEEGRLSPSNPETQALLGQMFPPRHPYLSPLDNF</sequence>
<dbReference type="Pfam" id="PF13527">
    <property type="entry name" value="Acetyltransf_9"/>
    <property type="match status" value="1"/>
</dbReference>
<dbReference type="AlphaFoldDB" id="S0EZR3"/>
<dbReference type="Pfam" id="PF17668">
    <property type="entry name" value="Acetyltransf_17"/>
    <property type="match status" value="1"/>
</dbReference>
<dbReference type="InterPro" id="IPR051554">
    <property type="entry name" value="Acetyltransferase_Eis"/>
</dbReference>
<dbReference type="InterPro" id="IPR041380">
    <property type="entry name" value="Acetyltransf_17"/>
</dbReference>
<reference evidence="3" key="1">
    <citation type="submission" date="2013-03" db="EMBL/GenBank/DDBJ databases">
        <title>Genome sequence of Chthonomonas calidirosea, the first sequenced genome from the Armatimonadetes phylum (formally candidate division OP10).</title>
        <authorList>
            <person name="Lee K.C.Y."/>
            <person name="Morgan X.C."/>
            <person name="Dunfield P.F."/>
            <person name="Tamas I."/>
            <person name="Houghton K.M."/>
            <person name="Vyssotski M."/>
            <person name="Ryan J.L.J."/>
            <person name="Lagutin K."/>
            <person name="McDonald I.R."/>
            <person name="Stott M.B."/>
        </authorList>
    </citation>
    <scope>NUCLEOTIDE SEQUENCE [LARGE SCALE GENOMIC DNA]</scope>
    <source>
        <strain evidence="3">DSM 23976 / ICMP 18418 / T49</strain>
    </source>
</reference>
<dbReference type="InterPro" id="IPR016181">
    <property type="entry name" value="Acyl_CoA_acyltransferase"/>
</dbReference>
<dbReference type="eggNOG" id="COG4552">
    <property type="taxonomic scope" value="Bacteria"/>
</dbReference>
<feature type="domain" description="N-acetyltransferase" evidence="1">
    <location>
        <begin position="2"/>
        <end position="155"/>
    </location>
</feature>
<proteinExistence type="predicted"/>
<name>S0EZR3_CHTCT</name>
<dbReference type="PATRIC" id="fig|1303518.3.peg.2837"/>
<dbReference type="Proteomes" id="UP000014227">
    <property type="component" value="Chromosome I"/>
</dbReference>
<gene>
    <name evidence="2" type="ORF">CCALI_02733</name>
</gene>
<organism evidence="2 3">
    <name type="scientific">Chthonomonas calidirosea (strain DSM 23976 / ICMP 18418 / T49)</name>
    <dbReference type="NCBI Taxonomy" id="1303518"/>
    <lineage>
        <taxon>Bacteria</taxon>
        <taxon>Bacillati</taxon>
        <taxon>Armatimonadota</taxon>
        <taxon>Chthonomonadia</taxon>
        <taxon>Chthonomonadales</taxon>
        <taxon>Chthonomonadaceae</taxon>
        <taxon>Chthonomonas</taxon>
    </lineage>
</organism>
<keyword evidence="2" id="KW-0808">Transferase</keyword>
<dbReference type="Gene3D" id="3.40.630.30">
    <property type="match status" value="2"/>
</dbReference>
<dbReference type="Gene3D" id="3.30.1050.10">
    <property type="entry name" value="SCP2 sterol-binding domain"/>
    <property type="match status" value="1"/>
</dbReference>
<dbReference type="PANTHER" id="PTHR37817">
    <property type="entry name" value="N-ACETYLTRANSFERASE EIS"/>
    <property type="match status" value="1"/>
</dbReference>
<dbReference type="CDD" id="cd04301">
    <property type="entry name" value="NAT_SF"/>
    <property type="match status" value="1"/>
</dbReference>
<dbReference type="STRING" id="454171.CP488_01355"/>
<evidence type="ECO:0000313" key="3">
    <source>
        <dbReference type="Proteomes" id="UP000014227"/>
    </source>
</evidence>
<dbReference type="EMBL" id="HF951689">
    <property type="protein sequence ID" value="CCW36522.1"/>
    <property type="molecule type" value="Genomic_DNA"/>
</dbReference>
<dbReference type="InParanoid" id="S0EZR3"/>
<accession>S0EZR3</accession>
<dbReference type="OrthoDB" id="9768284at2"/>
<dbReference type="KEGG" id="ccz:CCALI_02733"/>
<dbReference type="GO" id="GO:0030649">
    <property type="term" value="P:aminoglycoside antibiotic catabolic process"/>
    <property type="evidence" value="ECO:0007669"/>
    <property type="project" value="TreeGrafter"/>
</dbReference>
<dbReference type="HOGENOM" id="CLU_050659_2_0_0"/>
<dbReference type="RefSeq" id="WP_016484030.1">
    <property type="nucleotide sequence ID" value="NC_021487.1"/>
</dbReference>
<dbReference type="PANTHER" id="PTHR37817:SF1">
    <property type="entry name" value="N-ACETYLTRANSFERASE EIS"/>
    <property type="match status" value="1"/>
</dbReference>